<proteinExistence type="predicted"/>
<gene>
    <name evidence="1" type="ORF">J1N35_040646</name>
</gene>
<dbReference type="EMBL" id="JAIQCV010000012">
    <property type="protein sequence ID" value="KAH1038903.1"/>
    <property type="molecule type" value="Genomic_DNA"/>
</dbReference>
<reference evidence="1 2" key="1">
    <citation type="journal article" date="2021" name="Plant Biotechnol. J.">
        <title>Multi-omics assisted identification of the key and species-specific regulatory components of drought-tolerant mechanisms in Gossypium stocksii.</title>
        <authorList>
            <person name="Yu D."/>
            <person name="Ke L."/>
            <person name="Zhang D."/>
            <person name="Wu Y."/>
            <person name="Sun Y."/>
            <person name="Mei J."/>
            <person name="Sun J."/>
            <person name="Sun Y."/>
        </authorList>
    </citation>
    <scope>NUCLEOTIDE SEQUENCE [LARGE SCALE GENOMIC DNA]</scope>
    <source>
        <strain evidence="2">cv. E1</strain>
        <tissue evidence="1">Leaf</tissue>
    </source>
</reference>
<dbReference type="Proteomes" id="UP000828251">
    <property type="component" value="Unassembled WGS sequence"/>
</dbReference>
<evidence type="ECO:0000313" key="2">
    <source>
        <dbReference type="Proteomes" id="UP000828251"/>
    </source>
</evidence>
<name>A0A9D3UEK7_9ROSI</name>
<sequence length="121" mass="14229">FRVIYNLRNKNLMLTQLMKKLQSYMLNGCQSVRKIEANLAINFSSKWKVIKLKEKKLVERKRTNKPKDLSNSKCFFCNKKWHFKAKYKEWKDYLATKGKGNTQSSIVTIPEPTPNTIVANN</sequence>
<dbReference type="AlphaFoldDB" id="A0A9D3UEK7"/>
<feature type="non-terminal residue" evidence="1">
    <location>
        <position position="1"/>
    </location>
</feature>
<protein>
    <submittedName>
        <fullName evidence="1">Uncharacterized protein</fullName>
    </submittedName>
</protein>
<keyword evidence="2" id="KW-1185">Reference proteome</keyword>
<comment type="caution">
    <text evidence="1">The sequence shown here is derived from an EMBL/GenBank/DDBJ whole genome shotgun (WGS) entry which is preliminary data.</text>
</comment>
<accession>A0A9D3UEK7</accession>
<evidence type="ECO:0000313" key="1">
    <source>
        <dbReference type="EMBL" id="KAH1038903.1"/>
    </source>
</evidence>
<organism evidence="1 2">
    <name type="scientific">Gossypium stocksii</name>
    <dbReference type="NCBI Taxonomy" id="47602"/>
    <lineage>
        <taxon>Eukaryota</taxon>
        <taxon>Viridiplantae</taxon>
        <taxon>Streptophyta</taxon>
        <taxon>Embryophyta</taxon>
        <taxon>Tracheophyta</taxon>
        <taxon>Spermatophyta</taxon>
        <taxon>Magnoliopsida</taxon>
        <taxon>eudicotyledons</taxon>
        <taxon>Gunneridae</taxon>
        <taxon>Pentapetalae</taxon>
        <taxon>rosids</taxon>
        <taxon>malvids</taxon>
        <taxon>Malvales</taxon>
        <taxon>Malvaceae</taxon>
        <taxon>Malvoideae</taxon>
        <taxon>Gossypium</taxon>
    </lineage>
</organism>